<dbReference type="InterPro" id="IPR001279">
    <property type="entry name" value="Metallo-B-lactamas"/>
</dbReference>
<name>A0A1F5ECP8_9BACT</name>
<evidence type="ECO:0000259" key="1">
    <source>
        <dbReference type="SMART" id="SM00849"/>
    </source>
</evidence>
<protein>
    <recommendedName>
        <fullName evidence="1">Metallo-beta-lactamase domain-containing protein</fullName>
    </recommendedName>
</protein>
<gene>
    <name evidence="2" type="ORF">A3A71_03630</name>
</gene>
<dbReference type="Gene3D" id="3.60.15.10">
    <property type="entry name" value="Ribonuclease Z/Hydroxyacylglutathione hydrolase-like"/>
    <property type="match status" value="1"/>
</dbReference>
<evidence type="ECO:0000313" key="3">
    <source>
        <dbReference type="Proteomes" id="UP000177481"/>
    </source>
</evidence>
<dbReference type="SUPFAM" id="SSF56281">
    <property type="entry name" value="Metallo-hydrolase/oxidoreductase"/>
    <property type="match status" value="1"/>
</dbReference>
<feature type="domain" description="Metallo-beta-lactamase" evidence="1">
    <location>
        <begin position="43"/>
        <end position="241"/>
    </location>
</feature>
<dbReference type="CDD" id="cd07731">
    <property type="entry name" value="ComA-like_MBL-fold"/>
    <property type="match status" value="1"/>
</dbReference>
<dbReference type="PANTHER" id="PTHR30619:SF1">
    <property type="entry name" value="RECOMBINATION PROTEIN 2"/>
    <property type="match status" value="1"/>
</dbReference>
<reference evidence="2 3" key="1">
    <citation type="journal article" date="2016" name="Nat. Commun.">
        <title>Thousands of microbial genomes shed light on interconnected biogeochemical processes in an aquifer system.</title>
        <authorList>
            <person name="Anantharaman K."/>
            <person name="Brown C.T."/>
            <person name="Hug L.A."/>
            <person name="Sharon I."/>
            <person name="Castelle C.J."/>
            <person name="Probst A.J."/>
            <person name="Thomas B.C."/>
            <person name="Singh A."/>
            <person name="Wilkins M.J."/>
            <person name="Karaoz U."/>
            <person name="Brodie E.L."/>
            <person name="Williams K.H."/>
            <person name="Hubbard S.S."/>
            <person name="Banfield J.F."/>
        </authorList>
    </citation>
    <scope>NUCLEOTIDE SEQUENCE [LARGE SCALE GENOMIC DNA]</scope>
</reference>
<sequence>MKNPIWRILLALALLAAITYGFSGFQAAERGNELKLWFFDVGQGDSILLDTADHHQILIDGGWGSKVLSELSKALPINDKEIDLVISTHNDADHLGGINEVLKHYKVDRIWLNGAKHSTKMYEKFIALIAKKKIPTTVVTAGKTVKFGDLEGIAISPLTSFAGIMPQNQNDGSIVTFWQYGSSTILLTADAEAPLETQLVARGLVRQVDILKVAHHGSKNGSSEDFLRAVKAKIAVIQVGKNNRYGHPAPSVMTRLKKLLPKILRTDTDGTIRFDIWLDRYSYQTGV</sequence>
<dbReference type="SMART" id="SM00849">
    <property type="entry name" value="Lactamase_B"/>
    <property type="match status" value="1"/>
</dbReference>
<evidence type="ECO:0000313" key="2">
    <source>
        <dbReference type="EMBL" id="OGD65145.1"/>
    </source>
</evidence>
<dbReference type="InterPro" id="IPR036866">
    <property type="entry name" value="RibonucZ/Hydroxyglut_hydro"/>
</dbReference>
<dbReference type="Proteomes" id="UP000177481">
    <property type="component" value="Unassembled WGS sequence"/>
</dbReference>
<comment type="caution">
    <text evidence="2">The sequence shown here is derived from an EMBL/GenBank/DDBJ whole genome shotgun (WGS) entry which is preliminary data.</text>
</comment>
<accession>A0A1F5ECP8</accession>
<proteinExistence type="predicted"/>
<dbReference type="Pfam" id="PF00753">
    <property type="entry name" value="Lactamase_B"/>
    <property type="match status" value="1"/>
</dbReference>
<dbReference type="AlphaFoldDB" id="A0A1F5ECP8"/>
<dbReference type="EMBL" id="MEZX01000001">
    <property type="protein sequence ID" value="OGD65145.1"/>
    <property type="molecule type" value="Genomic_DNA"/>
</dbReference>
<organism evidence="2 3">
    <name type="scientific">Candidatus Berkelbacteria bacterium RIFCSPLOWO2_01_FULL_50_28</name>
    <dbReference type="NCBI Taxonomy" id="1797471"/>
    <lineage>
        <taxon>Bacteria</taxon>
        <taxon>Candidatus Berkelbacteria</taxon>
    </lineage>
</organism>
<dbReference type="InterPro" id="IPR052159">
    <property type="entry name" value="Competence_DNA_uptake"/>
</dbReference>
<dbReference type="InterPro" id="IPR035681">
    <property type="entry name" value="ComA-like_MBL"/>
</dbReference>
<dbReference type="STRING" id="1797471.A3A71_03630"/>
<dbReference type="PANTHER" id="PTHR30619">
    <property type="entry name" value="DNA INTERNALIZATION/COMPETENCE PROTEIN COMEC/REC2"/>
    <property type="match status" value="1"/>
</dbReference>